<accession>A0A7Z0EC42</accession>
<sequence length="129" mass="13746">MSDTLLSKDGIDAPIRELATQIKDAQQPEIDQLKQWLGDWGAAETSMPGMDHGGGMMSESDMTALTEAPDAEAGRLFLEQMIIHHEGAVVMAQSEISDGKNADAIAMAETIVATQSDEITVMKDLLAGS</sequence>
<organism evidence="2 3">
    <name type="scientific">Glaciibacter psychrotolerans</name>
    <dbReference type="NCBI Taxonomy" id="670054"/>
    <lineage>
        <taxon>Bacteria</taxon>
        <taxon>Bacillati</taxon>
        <taxon>Actinomycetota</taxon>
        <taxon>Actinomycetes</taxon>
        <taxon>Micrococcales</taxon>
        <taxon>Microbacteriaceae</taxon>
        <taxon>Glaciibacter</taxon>
    </lineage>
</organism>
<gene>
    <name evidence="2" type="ORF">HNR05_000718</name>
</gene>
<dbReference type="Pfam" id="PF03713">
    <property type="entry name" value="DUF305"/>
    <property type="match status" value="1"/>
</dbReference>
<evidence type="ECO:0000259" key="1">
    <source>
        <dbReference type="Pfam" id="PF03713"/>
    </source>
</evidence>
<comment type="caution">
    <text evidence="2">The sequence shown here is derived from an EMBL/GenBank/DDBJ whole genome shotgun (WGS) entry which is preliminary data.</text>
</comment>
<dbReference type="AlphaFoldDB" id="A0A7Z0EC42"/>
<dbReference type="InterPro" id="IPR012347">
    <property type="entry name" value="Ferritin-like"/>
</dbReference>
<dbReference type="PANTHER" id="PTHR36933">
    <property type="entry name" value="SLL0788 PROTEIN"/>
    <property type="match status" value="1"/>
</dbReference>
<reference evidence="2 3" key="1">
    <citation type="submission" date="2020-07" db="EMBL/GenBank/DDBJ databases">
        <title>Sequencing the genomes of 1000 actinobacteria strains.</title>
        <authorList>
            <person name="Klenk H.-P."/>
        </authorList>
    </citation>
    <scope>NUCLEOTIDE SEQUENCE [LARGE SCALE GENOMIC DNA]</scope>
    <source>
        <strain evidence="2 3">LI1</strain>
    </source>
</reference>
<dbReference type="Gene3D" id="1.20.1260.10">
    <property type="match status" value="1"/>
</dbReference>
<dbReference type="PANTHER" id="PTHR36933:SF1">
    <property type="entry name" value="SLL0788 PROTEIN"/>
    <property type="match status" value="1"/>
</dbReference>
<protein>
    <submittedName>
        <fullName evidence="2">Uncharacterized protein (DUF305 family)</fullName>
    </submittedName>
</protein>
<dbReference type="InterPro" id="IPR005183">
    <property type="entry name" value="DUF305_CopM-like"/>
</dbReference>
<proteinExistence type="predicted"/>
<evidence type="ECO:0000313" key="2">
    <source>
        <dbReference type="EMBL" id="NYJ18927.1"/>
    </source>
</evidence>
<keyword evidence="3" id="KW-1185">Reference proteome</keyword>
<name>A0A7Z0EC42_9MICO</name>
<feature type="domain" description="DUF305" evidence="1">
    <location>
        <begin position="1"/>
        <end position="126"/>
    </location>
</feature>
<dbReference type="EMBL" id="JACCFM010000001">
    <property type="protein sequence ID" value="NYJ18927.1"/>
    <property type="molecule type" value="Genomic_DNA"/>
</dbReference>
<dbReference type="Proteomes" id="UP000537260">
    <property type="component" value="Unassembled WGS sequence"/>
</dbReference>
<evidence type="ECO:0000313" key="3">
    <source>
        <dbReference type="Proteomes" id="UP000537260"/>
    </source>
</evidence>